<organism evidence="5 6">
    <name type="scientific">Rahnella sp. (strain Y9602)</name>
    <dbReference type="NCBI Taxonomy" id="2703885"/>
    <lineage>
        <taxon>Bacteria</taxon>
        <taxon>Pseudomonadati</taxon>
        <taxon>Pseudomonadota</taxon>
        <taxon>Gammaproteobacteria</taxon>
        <taxon>Enterobacterales</taxon>
        <taxon>Yersiniaceae</taxon>
        <taxon>Rahnella</taxon>
    </lineage>
</organism>
<dbReference type="InterPro" id="IPR036388">
    <property type="entry name" value="WH-like_DNA-bd_sf"/>
</dbReference>
<reference evidence="6" key="1">
    <citation type="submission" date="2011-01" db="EMBL/GenBank/DDBJ databases">
        <title>Complete sequence of chromosome of Rahnella sp. Y9602.</title>
        <authorList>
            <consortium name="US DOE Joint Genome Institute"/>
            <person name="Lucas S."/>
            <person name="Copeland A."/>
            <person name="Lapidus A."/>
            <person name="Cheng J.-F."/>
            <person name="Goodwin L."/>
            <person name="Pitluck S."/>
            <person name="Lu M."/>
            <person name="Detter J.C."/>
            <person name="Han C."/>
            <person name="Tapia R."/>
            <person name="Land M."/>
            <person name="Hauser L."/>
            <person name="Kyrpides N."/>
            <person name="Ivanova N."/>
            <person name="Ovchinnikova G."/>
            <person name="Pagani I."/>
            <person name="Sobecky P.A."/>
            <person name="Martinez R.J."/>
            <person name="Woyke T."/>
        </authorList>
    </citation>
    <scope>NUCLEOTIDE SEQUENCE [LARGE SCALE GENOMIC DNA]</scope>
    <source>
        <strain evidence="6">Y9602</strain>
    </source>
</reference>
<evidence type="ECO:0000313" key="5">
    <source>
        <dbReference type="EMBL" id="ADW72022.1"/>
    </source>
</evidence>
<dbReference type="InterPro" id="IPR016032">
    <property type="entry name" value="Sig_transdc_resp-reg_C-effctor"/>
</dbReference>
<feature type="transmembrane region" description="Helical" evidence="3">
    <location>
        <begin position="172"/>
        <end position="191"/>
    </location>
</feature>
<dbReference type="GO" id="GO:0006355">
    <property type="term" value="P:regulation of DNA-templated transcription"/>
    <property type="evidence" value="ECO:0007669"/>
    <property type="project" value="InterPro"/>
</dbReference>
<keyword evidence="3" id="KW-0812">Transmembrane</keyword>
<dbReference type="GO" id="GO:0000160">
    <property type="term" value="P:phosphorelay signal transduction system"/>
    <property type="evidence" value="ECO:0007669"/>
    <property type="project" value="InterPro"/>
</dbReference>
<dbReference type="GO" id="GO:0003677">
    <property type="term" value="F:DNA binding"/>
    <property type="evidence" value="ECO:0007669"/>
    <property type="project" value="UniProtKB-UniRule"/>
</dbReference>
<evidence type="ECO:0000259" key="4">
    <source>
        <dbReference type="PROSITE" id="PS51755"/>
    </source>
</evidence>
<dbReference type="Proteomes" id="UP000007257">
    <property type="component" value="Chromosome"/>
</dbReference>
<sequence>MHMNYLIENLIVFNPEDNTLSLAGDSENKIAISNPARRILLLLIEQQGIVVEREIFFKKVWDDYGLIASNNNLNHCVSKLRKVVVTLGYPDEFIVTVPKVGFTIRKEIIIEPYLMHEPPEEKIQVHNVQVNKTPENRLTETEQKEENIAPTAASLQLKTQPEKRIKNRPSGFMISLLVAAVLTVWAFFIMYNDLQDPKTELKIARLGACDLYSTAPVISSRKREFIQLAGTFLQKNNITCKPGDIFIFQSERFTSPINTGSVRDFMAQCITDDNYKANICISYYTNDRTTHVQ</sequence>
<dbReference type="Pfam" id="PF00486">
    <property type="entry name" value="Trans_reg_C"/>
    <property type="match status" value="1"/>
</dbReference>
<dbReference type="Gene3D" id="1.10.10.10">
    <property type="entry name" value="Winged helix-like DNA-binding domain superfamily/Winged helix DNA-binding domain"/>
    <property type="match status" value="1"/>
</dbReference>
<dbReference type="AlphaFoldDB" id="A0A0H3F5F6"/>
<evidence type="ECO:0000256" key="3">
    <source>
        <dbReference type="SAM" id="Phobius"/>
    </source>
</evidence>
<dbReference type="SUPFAM" id="SSF46894">
    <property type="entry name" value="C-terminal effector domain of the bipartite response regulators"/>
    <property type="match status" value="1"/>
</dbReference>
<dbReference type="eggNOG" id="COG3710">
    <property type="taxonomic scope" value="Bacteria"/>
</dbReference>
<dbReference type="PROSITE" id="PS51755">
    <property type="entry name" value="OMPR_PHOB"/>
    <property type="match status" value="1"/>
</dbReference>
<dbReference type="KEGG" id="rah:Rahaq_0392"/>
<dbReference type="SMART" id="SM00862">
    <property type="entry name" value="Trans_reg_C"/>
    <property type="match status" value="1"/>
</dbReference>
<accession>A0A0H3F5F6</accession>
<feature type="domain" description="OmpR/PhoB-type" evidence="4">
    <location>
        <begin position="2"/>
        <end position="106"/>
    </location>
</feature>
<evidence type="ECO:0000256" key="1">
    <source>
        <dbReference type="ARBA" id="ARBA00023125"/>
    </source>
</evidence>
<dbReference type="HOGENOM" id="CLU_075545_1_0_6"/>
<dbReference type="OrthoDB" id="5801519at2"/>
<name>A0A0H3F5F6_RAHSY</name>
<protein>
    <submittedName>
        <fullName evidence="5">Transcriptional regulator, CadC</fullName>
    </submittedName>
</protein>
<proteinExistence type="predicted"/>
<gene>
    <name evidence="5" type="ordered locus">Rahaq_0392</name>
</gene>
<dbReference type="InterPro" id="IPR001867">
    <property type="entry name" value="OmpR/PhoB-type_DNA-bd"/>
</dbReference>
<keyword evidence="1 2" id="KW-0238">DNA-binding</keyword>
<evidence type="ECO:0000313" key="6">
    <source>
        <dbReference type="Proteomes" id="UP000007257"/>
    </source>
</evidence>
<keyword evidence="3" id="KW-1133">Transmembrane helix</keyword>
<feature type="DNA-binding region" description="OmpR/PhoB-type" evidence="2">
    <location>
        <begin position="2"/>
        <end position="106"/>
    </location>
</feature>
<keyword evidence="3" id="KW-0472">Membrane</keyword>
<reference evidence="5 6" key="2">
    <citation type="journal article" date="2012" name="J. Bacteriol.">
        <title>Complete Genome Sequence of Rahnella sp. Strain Y9602, a Gammaproteobacterium Isolate from Metal- and Radionuclide-Contaminated Soil.</title>
        <authorList>
            <person name="Martinez R.J."/>
            <person name="Bruce D."/>
            <person name="Detter C."/>
            <person name="Goodwin L.A."/>
            <person name="Han J."/>
            <person name="Han C.S."/>
            <person name="Held B."/>
            <person name="Land M.L."/>
            <person name="Mikhailova N."/>
            <person name="Nolan M."/>
            <person name="Pennacchio L."/>
            <person name="Pitluck S."/>
            <person name="Tapia R."/>
            <person name="Woyke T."/>
            <person name="Sobecky P.A."/>
        </authorList>
    </citation>
    <scope>NUCLEOTIDE SEQUENCE [LARGE SCALE GENOMIC DNA]</scope>
    <source>
        <strain evidence="5 6">Y9602</strain>
    </source>
</reference>
<dbReference type="EMBL" id="CP002505">
    <property type="protein sequence ID" value="ADW72022.1"/>
    <property type="molecule type" value="Genomic_DNA"/>
</dbReference>
<evidence type="ECO:0000256" key="2">
    <source>
        <dbReference type="PROSITE-ProRule" id="PRU01091"/>
    </source>
</evidence>